<feature type="region of interest" description="Disordered" evidence="1">
    <location>
        <begin position="406"/>
        <end position="425"/>
    </location>
</feature>
<dbReference type="InterPro" id="IPR029058">
    <property type="entry name" value="AB_hydrolase_fold"/>
</dbReference>
<feature type="compositionally biased region" description="Polar residues" evidence="1">
    <location>
        <begin position="326"/>
        <end position="340"/>
    </location>
</feature>
<dbReference type="InterPro" id="IPR050471">
    <property type="entry name" value="AB_hydrolase"/>
</dbReference>
<dbReference type="PANTHER" id="PTHR43433">
    <property type="entry name" value="HYDROLASE, ALPHA/BETA FOLD FAMILY PROTEIN"/>
    <property type="match status" value="1"/>
</dbReference>
<dbReference type="VEuPathDB" id="FungiDB:CNB04010"/>
<sequence length="547" mass="60786">MTSLQSQVSDTKHPKYRPSSRASIPSNTPKLSKRLSFPITPSSSNAHINEDEKHEHAKYLRAPHLNRTVIIPRNPPESPLRVSYAEVGHPKGHPVLFFLGLGCVRYLIALFDDIARAFNLRLICIDRWGLGKTDQVPQDQRDVKEWAKIVRKVLDGMGVDKVQVVAHSAGAPYALASVMEMNERVRGKVHLLAPWVNADIDRGYRWLRWVPGGVIKSATAAEWKLQSYLLGKPPPLTYKPMEHDAHAPIYHTRTPSRNSKRAYTPVHESDEGSISKGKVGRVTSIKGASLVRKVSKVFGPRSMDILPGQDVSIRHRRSKDTRPLKNLSTHSENIVTTSPIGTKPARASPLPGSSQPSPLPDEANDFDFGFDDKVGFGLGEGFDAMSMCMPPPPSIKFRSSYSSFRPTASLSPTPSEPDQPKAPTGSSFMLVLMQASHAECEPGTTSDLLSIILNKNNVSTQNIVDYTQITHPLKVWWGKEDDRISERSMRWLERCMNDVELKTVENEGHGLLSSVRVMWEVFESLGGEARKWGRVSGQEAFGIDNVS</sequence>
<dbReference type="GO" id="GO:0016787">
    <property type="term" value="F:hydrolase activity"/>
    <property type="evidence" value="ECO:0000318"/>
    <property type="project" value="GO_Central"/>
</dbReference>
<proteinExistence type="predicted"/>
<dbReference type="PANTHER" id="PTHR43433:SF10">
    <property type="entry name" value="AB HYDROLASE-1 DOMAIN-CONTAINING PROTEIN"/>
    <property type="match status" value="1"/>
</dbReference>
<protein>
    <recommendedName>
        <fullName evidence="2">AB hydrolase-1 domain-containing protein</fullName>
    </recommendedName>
</protein>
<evidence type="ECO:0000313" key="3">
    <source>
        <dbReference type="EMBL" id="AAW42020.2"/>
    </source>
</evidence>
<dbReference type="Pfam" id="PF12697">
    <property type="entry name" value="Abhydrolase_6"/>
    <property type="match status" value="1"/>
</dbReference>
<dbReference type="ESTHER" id="cryne-q5klu9">
    <property type="family name" value="6_AlphaBeta_hydrolase"/>
</dbReference>
<dbReference type="HOGENOM" id="CLU_041176_0_0_1"/>
<evidence type="ECO:0000313" key="4">
    <source>
        <dbReference type="Proteomes" id="UP000002149"/>
    </source>
</evidence>
<keyword evidence="4" id="KW-1185">Reference proteome</keyword>
<feature type="region of interest" description="Disordered" evidence="1">
    <location>
        <begin position="251"/>
        <end position="278"/>
    </location>
</feature>
<dbReference type="GeneID" id="3255556"/>
<dbReference type="SUPFAM" id="SSF53474">
    <property type="entry name" value="alpha/beta-Hydrolases"/>
    <property type="match status" value="1"/>
</dbReference>
<name>Q5KLU9_CRYD1</name>
<evidence type="ECO:0000259" key="2">
    <source>
        <dbReference type="Pfam" id="PF12697"/>
    </source>
</evidence>
<gene>
    <name evidence="3" type="ordered locus">CNB04010</name>
</gene>
<dbReference type="AlphaFoldDB" id="Q5KLU9"/>
<reference evidence="3 4" key="1">
    <citation type="journal article" date="2005" name="Science">
        <title>The genome of the basidiomycetous yeast and human pathogen Cryptococcus neoformans.</title>
        <authorList>
            <person name="Loftus B.J."/>
            <person name="Fung E."/>
            <person name="Roncaglia P."/>
            <person name="Rowley D."/>
            <person name="Amedeo P."/>
            <person name="Bruno D."/>
            <person name="Vamathevan J."/>
            <person name="Miranda M."/>
            <person name="Anderson I.J."/>
            <person name="Fraser J.A."/>
            <person name="Allen J.E."/>
            <person name="Bosdet I.E."/>
            <person name="Brent M.R."/>
            <person name="Chiu R."/>
            <person name="Doering T.L."/>
            <person name="Donlin M.J."/>
            <person name="D'Souza C.A."/>
            <person name="Fox D.S."/>
            <person name="Grinberg V."/>
            <person name="Fu J."/>
            <person name="Fukushima M."/>
            <person name="Haas B.J."/>
            <person name="Huang J.C."/>
            <person name="Janbon G."/>
            <person name="Jones S.J."/>
            <person name="Koo H.L."/>
            <person name="Krzywinski M.I."/>
            <person name="Kwon-Chung J.K."/>
            <person name="Lengeler K.B."/>
            <person name="Maiti R."/>
            <person name="Marra M.A."/>
            <person name="Marra R.E."/>
            <person name="Mathewson C.A."/>
            <person name="Mitchell T.G."/>
            <person name="Pertea M."/>
            <person name="Riggs F.R."/>
            <person name="Salzberg S.L."/>
            <person name="Schein J.E."/>
            <person name="Shvartsbeyn A."/>
            <person name="Shin H."/>
            <person name="Shumway M."/>
            <person name="Specht C.A."/>
            <person name="Suh B.B."/>
            <person name="Tenney A."/>
            <person name="Utterback T.R."/>
            <person name="Wickes B.L."/>
            <person name="Wortman J.R."/>
            <person name="Wye N.H."/>
            <person name="Kronstad J.W."/>
            <person name="Lodge J.K."/>
            <person name="Heitman J."/>
            <person name="Davis R.W."/>
            <person name="Fraser C.M."/>
            <person name="Hyman R.W."/>
        </authorList>
    </citation>
    <scope>NUCLEOTIDE SEQUENCE [LARGE SCALE GENOMIC DNA]</scope>
    <source>
        <strain evidence="4">JEC21 / ATCC MYA-565</strain>
    </source>
</reference>
<organism evidence="3 4">
    <name type="scientific">Cryptococcus deneoformans (strain JEC21 / ATCC MYA-565)</name>
    <name type="common">Cryptococcus neoformans var. neoformans serotype D</name>
    <dbReference type="NCBI Taxonomy" id="214684"/>
    <lineage>
        <taxon>Eukaryota</taxon>
        <taxon>Fungi</taxon>
        <taxon>Dikarya</taxon>
        <taxon>Basidiomycota</taxon>
        <taxon>Agaricomycotina</taxon>
        <taxon>Tremellomycetes</taxon>
        <taxon>Tremellales</taxon>
        <taxon>Cryptococcaceae</taxon>
        <taxon>Cryptococcus</taxon>
        <taxon>Cryptococcus neoformans species complex</taxon>
    </lineage>
</organism>
<feature type="compositionally biased region" description="Polar residues" evidence="1">
    <location>
        <begin position="20"/>
        <end position="30"/>
    </location>
</feature>
<feature type="domain" description="AB hydrolase-1" evidence="2">
    <location>
        <begin position="112"/>
        <end position="246"/>
    </location>
</feature>
<dbReference type="KEGG" id="cne:CNB04010"/>
<dbReference type="PaxDb" id="214684-Q5KLU9"/>
<dbReference type="Proteomes" id="UP000002149">
    <property type="component" value="Chromosome 2"/>
</dbReference>
<feature type="region of interest" description="Disordered" evidence="1">
    <location>
        <begin position="305"/>
        <end position="365"/>
    </location>
</feature>
<dbReference type="Gene3D" id="3.40.50.1820">
    <property type="entry name" value="alpha/beta hydrolase"/>
    <property type="match status" value="1"/>
</dbReference>
<dbReference type="eggNOG" id="ENOG502QTP8">
    <property type="taxonomic scope" value="Eukaryota"/>
</dbReference>
<dbReference type="RefSeq" id="XP_024512321.1">
    <property type="nucleotide sequence ID" value="XM_024656589.1"/>
</dbReference>
<dbReference type="OrthoDB" id="435520at2759"/>
<dbReference type="EMBL" id="AE017342">
    <property type="protein sequence ID" value="AAW42020.2"/>
    <property type="molecule type" value="Genomic_DNA"/>
</dbReference>
<dbReference type="InParanoid" id="Q5KLU9"/>
<accession>Q5KLU9</accession>
<evidence type="ECO:0000256" key="1">
    <source>
        <dbReference type="SAM" id="MobiDB-lite"/>
    </source>
</evidence>
<feature type="region of interest" description="Disordered" evidence="1">
    <location>
        <begin position="1"/>
        <end position="49"/>
    </location>
</feature>
<dbReference type="InterPro" id="IPR000073">
    <property type="entry name" value="AB_hydrolase_1"/>
</dbReference>